<dbReference type="Gene3D" id="1.10.150.300">
    <property type="entry name" value="TGS-like domain"/>
    <property type="match status" value="1"/>
</dbReference>
<dbReference type="PANTHER" id="PTHR23305">
    <property type="entry name" value="OBG GTPASE FAMILY"/>
    <property type="match status" value="1"/>
</dbReference>
<dbReference type="SUPFAM" id="SSF81271">
    <property type="entry name" value="TGS-like"/>
    <property type="match status" value="1"/>
</dbReference>
<dbReference type="InterPro" id="IPR041706">
    <property type="entry name" value="YchF_N"/>
</dbReference>
<dbReference type="InterPro" id="IPR012675">
    <property type="entry name" value="Beta-grasp_dom_sf"/>
</dbReference>
<dbReference type="GO" id="GO:0005737">
    <property type="term" value="C:cytoplasm"/>
    <property type="evidence" value="ECO:0007669"/>
    <property type="project" value="TreeGrafter"/>
</dbReference>
<gene>
    <name evidence="6 9" type="primary">ychF</name>
    <name evidence="9" type="ORF">GP480_03700</name>
</gene>
<dbReference type="NCBIfam" id="TIGR00092">
    <property type="entry name" value="redox-regulated ATPase YchF"/>
    <property type="match status" value="1"/>
</dbReference>
<dbReference type="PIRSF" id="PIRSF006641">
    <property type="entry name" value="CHP00092"/>
    <property type="match status" value="1"/>
</dbReference>
<name>A0A6P1GBF1_9RICK</name>
<feature type="domain" description="TGS" evidence="8">
    <location>
        <begin position="266"/>
        <end position="349"/>
    </location>
</feature>
<accession>A0A6P1GBF1</accession>
<dbReference type="PROSITE" id="PS51880">
    <property type="entry name" value="TGS"/>
    <property type="match status" value="1"/>
</dbReference>
<protein>
    <recommendedName>
        <fullName evidence="6">Ribosome-binding ATPase YchF</fullName>
    </recommendedName>
</protein>
<dbReference type="InterPro" id="IPR004396">
    <property type="entry name" value="ATPase_YchF/OLA1"/>
</dbReference>
<keyword evidence="3 6" id="KW-0547">Nucleotide-binding</keyword>
<dbReference type="InterPro" id="IPR006073">
    <property type="entry name" value="GTP-bd"/>
</dbReference>
<dbReference type="AlphaFoldDB" id="A0A6P1GBF1"/>
<keyword evidence="4 6" id="KW-0067">ATP-binding</keyword>
<dbReference type="PRINTS" id="PR00326">
    <property type="entry name" value="GTP1OBG"/>
</dbReference>
<dbReference type="Pfam" id="PF01926">
    <property type="entry name" value="MMR_HSR1"/>
    <property type="match status" value="1"/>
</dbReference>
<dbReference type="EMBL" id="CP047224">
    <property type="protein sequence ID" value="QHD65494.1"/>
    <property type="molecule type" value="Genomic_DNA"/>
</dbReference>
<dbReference type="Gene3D" id="3.40.50.300">
    <property type="entry name" value="P-loop containing nucleotide triphosphate hydrolases"/>
    <property type="match status" value="1"/>
</dbReference>
<dbReference type="GO" id="GO:0016887">
    <property type="term" value="F:ATP hydrolysis activity"/>
    <property type="evidence" value="ECO:0007669"/>
    <property type="project" value="UniProtKB-UniRule"/>
</dbReference>
<evidence type="ECO:0000259" key="7">
    <source>
        <dbReference type="PROSITE" id="PS51710"/>
    </source>
</evidence>
<reference evidence="9 10" key="2">
    <citation type="journal article" date="2020" name="MBio">
        <title>Isolation and Molecular Analysis of a Novel Neorickettsia Species That Causes Potomac Horse Fever.</title>
        <authorList>
            <person name="Teymournejad O."/>
            <person name="Lin M."/>
            <person name="Bekebrede H."/>
            <person name="Kamr A."/>
            <person name="Toribio R.E."/>
            <person name="Arroyo L.G."/>
            <person name="Baird J.D."/>
            <person name="Rikihisa Y."/>
        </authorList>
    </citation>
    <scope>NUCLEOTIDE SEQUENCE [LARGE SCALE GENOMIC DNA]</scope>
    <source>
        <strain evidence="9 10">Fin17</strain>
    </source>
</reference>
<dbReference type="HAMAP" id="MF_00944">
    <property type="entry name" value="YchF_OLA1_ATPase"/>
    <property type="match status" value="1"/>
</dbReference>
<evidence type="ECO:0000259" key="8">
    <source>
        <dbReference type="PROSITE" id="PS51880"/>
    </source>
</evidence>
<dbReference type="InterPro" id="IPR013029">
    <property type="entry name" value="YchF_C"/>
</dbReference>
<proteinExistence type="inferred from homology"/>
<dbReference type="InterPro" id="IPR023192">
    <property type="entry name" value="TGS-like_dom_sf"/>
</dbReference>
<evidence type="ECO:0000256" key="4">
    <source>
        <dbReference type="ARBA" id="ARBA00022840"/>
    </source>
</evidence>
<evidence type="ECO:0000256" key="6">
    <source>
        <dbReference type="HAMAP-Rule" id="MF_00944"/>
    </source>
</evidence>
<comment type="cofactor">
    <cofactor evidence="1">
        <name>Mg(2+)</name>
        <dbReference type="ChEBI" id="CHEBI:18420"/>
    </cofactor>
</comment>
<evidence type="ECO:0000256" key="3">
    <source>
        <dbReference type="ARBA" id="ARBA00022741"/>
    </source>
</evidence>
<dbReference type="KEGG" id="nef:GP480_03700"/>
<evidence type="ECO:0000313" key="9">
    <source>
        <dbReference type="EMBL" id="QHD65494.1"/>
    </source>
</evidence>
<comment type="function">
    <text evidence="6">ATPase that binds to both the 70S ribosome and the 50S ribosomal subunit in a nucleotide-independent manner.</text>
</comment>
<dbReference type="PROSITE" id="PS51710">
    <property type="entry name" value="G_OBG"/>
    <property type="match status" value="1"/>
</dbReference>
<dbReference type="CDD" id="cd01900">
    <property type="entry name" value="YchF"/>
    <property type="match status" value="1"/>
</dbReference>
<evidence type="ECO:0000313" key="10">
    <source>
        <dbReference type="Proteomes" id="UP000464912"/>
    </source>
</evidence>
<dbReference type="Pfam" id="PF06071">
    <property type="entry name" value="YchF-GTPase_C"/>
    <property type="match status" value="1"/>
</dbReference>
<dbReference type="InterPro" id="IPR027417">
    <property type="entry name" value="P-loop_NTPase"/>
</dbReference>
<comment type="similarity">
    <text evidence="6">Belongs to the TRAFAC class OBG-HflX-like GTPase superfamily. OBG GTPase family. YchF/OLA1 subfamily.</text>
</comment>
<reference evidence="9 10" key="1">
    <citation type="journal article" date="2020" name="MBio">
        <title>Erratum for Teymournejad et al., 'Isolation and Molecular Analysis of a Novel Neorickettsia Species That Causes Potomac Horse Fever'.</title>
        <authorList>
            <person name="Teymournejad O."/>
            <person name="Lin M."/>
            <person name="Bekebrede H."/>
            <person name="Kamr A."/>
            <person name="Toribio R.E."/>
            <person name="Arroyo L.G."/>
            <person name="Baird J.D."/>
            <person name="Rikihisa Y."/>
        </authorList>
    </citation>
    <scope>NUCLEOTIDE SEQUENCE [LARGE SCALE GENOMIC DNA]</scope>
    <source>
        <strain evidence="9 10">Fin17</strain>
    </source>
</reference>
<sequence>MGLKCGIVGLPNVGKSTLFNAMTQTQAAEAANYPFCTIEPNIAKVPEYDERLVQIAKISAAQKIVFSQLEIVDIAGLVKGANKGEGLGNKFLSHIREVDLIIHVLRCFPDDSIRHVHGKVDPVYDAEIIRTELLLADIQSLENRLKKSKTSSQMIEQALEILNKKNPLPCDLMDQTFRELHLLSAKPVLYVCNVPQEDVISGNDFSKQAEKFAQDNMSEAVKVSAAIEAEISLLDSPEDRKLFLNELGLEESQLNKVIQTSSRLLDLVVFFTAGEKEARAWPIKRGSTAPQAAGVIHTDFEKKFIKADIISFTDYITFGGEQKCKALGKIRSEGREYIIQDGDVIVFKHG</sequence>
<keyword evidence="10" id="KW-1185">Reference proteome</keyword>
<evidence type="ECO:0000256" key="5">
    <source>
        <dbReference type="ARBA" id="ARBA00022842"/>
    </source>
</evidence>
<evidence type="ECO:0000256" key="1">
    <source>
        <dbReference type="ARBA" id="ARBA00001946"/>
    </source>
</evidence>
<dbReference type="PANTHER" id="PTHR23305:SF18">
    <property type="entry name" value="OBG-TYPE G DOMAIN-CONTAINING PROTEIN"/>
    <property type="match status" value="1"/>
</dbReference>
<evidence type="ECO:0000256" key="2">
    <source>
        <dbReference type="ARBA" id="ARBA00022723"/>
    </source>
</evidence>
<dbReference type="InterPro" id="IPR012676">
    <property type="entry name" value="TGS-like"/>
</dbReference>
<dbReference type="GO" id="GO:0005525">
    <property type="term" value="F:GTP binding"/>
    <property type="evidence" value="ECO:0007669"/>
    <property type="project" value="InterPro"/>
</dbReference>
<dbReference type="GO" id="GO:0005524">
    <property type="term" value="F:ATP binding"/>
    <property type="evidence" value="ECO:0007669"/>
    <property type="project" value="UniProtKB-UniRule"/>
</dbReference>
<organism evidence="9 10">
    <name type="scientific">Neorickettsia findlayensis</name>
    <dbReference type="NCBI Taxonomy" id="2686014"/>
    <lineage>
        <taxon>Bacteria</taxon>
        <taxon>Pseudomonadati</taxon>
        <taxon>Pseudomonadota</taxon>
        <taxon>Alphaproteobacteria</taxon>
        <taxon>Rickettsiales</taxon>
        <taxon>Anaplasmataceae</taxon>
        <taxon>Neorickettsia</taxon>
    </lineage>
</organism>
<dbReference type="RefSeq" id="WP_160095945.1">
    <property type="nucleotide sequence ID" value="NZ_CP047224.1"/>
</dbReference>
<dbReference type="Gene3D" id="3.10.20.30">
    <property type="match status" value="1"/>
</dbReference>
<feature type="binding site" evidence="6">
    <location>
        <begin position="12"/>
        <end position="17"/>
    </location>
    <ligand>
        <name>ATP</name>
        <dbReference type="ChEBI" id="CHEBI:30616"/>
    </ligand>
</feature>
<dbReference type="Proteomes" id="UP000464912">
    <property type="component" value="Chromosome"/>
</dbReference>
<dbReference type="CDD" id="cd04867">
    <property type="entry name" value="TGS_YchF_OLA1"/>
    <property type="match status" value="1"/>
</dbReference>
<dbReference type="GO" id="GO:0046872">
    <property type="term" value="F:metal ion binding"/>
    <property type="evidence" value="ECO:0007669"/>
    <property type="project" value="UniProtKB-KW"/>
</dbReference>
<feature type="domain" description="OBG-type G" evidence="7">
    <location>
        <begin position="3"/>
        <end position="243"/>
    </location>
</feature>
<dbReference type="FunFam" id="3.10.20.30:FF:000001">
    <property type="entry name" value="Ribosome-binding ATPase YchF"/>
    <property type="match status" value="1"/>
</dbReference>
<dbReference type="SUPFAM" id="SSF52540">
    <property type="entry name" value="P-loop containing nucleoside triphosphate hydrolases"/>
    <property type="match status" value="1"/>
</dbReference>
<dbReference type="InterPro" id="IPR004095">
    <property type="entry name" value="TGS"/>
</dbReference>
<dbReference type="GO" id="GO:0043023">
    <property type="term" value="F:ribosomal large subunit binding"/>
    <property type="evidence" value="ECO:0007669"/>
    <property type="project" value="UniProtKB-UniRule"/>
</dbReference>
<dbReference type="InterPro" id="IPR031167">
    <property type="entry name" value="G_OBG"/>
</dbReference>
<keyword evidence="5" id="KW-0460">Magnesium</keyword>
<keyword evidence="2" id="KW-0479">Metal-binding</keyword>